<gene>
    <name evidence="1" type="ORF">K3G42_007031</name>
</gene>
<name>A0ACB8G8Y1_9SAUR</name>
<dbReference type="EMBL" id="CM037614">
    <property type="protein sequence ID" value="KAH8015674.1"/>
    <property type="molecule type" value="Genomic_DNA"/>
</dbReference>
<sequence length="353" mass="40215">MELPVLWPVLLLGLSGALAQTNLDEKVFVFPKSSTNSYIQLKPHLSEPLRQFTVCLSFYSDLSRELALLSCASRNTANEILLLKYSPTVYHVYVGGNYHAYTVSGSTDRGNHWENVCVAWNSTTGIVQLWIDRMPIPRKGLSKDYAITTDLVMMLGQEQDSYGDLDEKVFVFPKPSSNSYVQLKPHLPEPLRQFTVCLSFYTDLPREFALLSCASRNRDNEILLLKHSPTVYNIYVGGNNHSYIVTGNTDRGYHWENVCVAWSLTTGIVQLFLDGMATPKKRPIKRLRDYNRFSDDVRPRPRFVWRFTCQTAVLRGGNNRRLHVGFCLASTRTEEDLEKDRACPSVELDSSEL</sequence>
<organism evidence="1 2">
    <name type="scientific">Sphaerodactylus townsendi</name>
    <dbReference type="NCBI Taxonomy" id="933632"/>
    <lineage>
        <taxon>Eukaryota</taxon>
        <taxon>Metazoa</taxon>
        <taxon>Chordata</taxon>
        <taxon>Craniata</taxon>
        <taxon>Vertebrata</taxon>
        <taxon>Euteleostomi</taxon>
        <taxon>Lepidosauria</taxon>
        <taxon>Squamata</taxon>
        <taxon>Bifurcata</taxon>
        <taxon>Gekkota</taxon>
        <taxon>Sphaerodactylidae</taxon>
        <taxon>Sphaerodactylus</taxon>
    </lineage>
</organism>
<proteinExistence type="predicted"/>
<keyword evidence="2" id="KW-1185">Reference proteome</keyword>
<comment type="caution">
    <text evidence="1">The sequence shown here is derived from an EMBL/GenBank/DDBJ whole genome shotgun (WGS) entry which is preliminary data.</text>
</comment>
<protein>
    <submittedName>
        <fullName evidence="1">Uncharacterized protein</fullName>
    </submittedName>
</protein>
<dbReference type="Proteomes" id="UP000827872">
    <property type="component" value="Linkage Group LG01"/>
</dbReference>
<accession>A0ACB8G8Y1</accession>
<reference evidence="1" key="1">
    <citation type="submission" date="2021-08" db="EMBL/GenBank/DDBJ databases">
        <title>The first chromosome-level gecko genome reveals the dynamic sex chromosomes of Neotropical dwarf geckos (Sphaerodactylidae: Sphaerodactylus).</title>
        <authorList>
            <person name="Pinto B.J."/>
            <person name="Keating S.E."/>
            <person name="Gamble T."/>
        </authorList>
    </citation>
    <scope>NUCLEOTIDE SEQUENCE</scope>
    <source>
        <strain evidence="1">TG3544</strain>
    </source>
</reference>
<evidence type="ECO:0000313" key="1">
    <source>
        <dbReference type="EMBL" id="KAH8015674.1"/>
    </source>
</evidence>
<evidence type="ECO:0000313" key="2">
    <source>
        <dbReference type="Proteomes" id="UP000827872"/>
    </source>
</evidence>